<dbReference type="SUPFAM" id="SSF51306">
    <property type="entry name" value="LexA/Signal peptidase"/>
    <property type="match status" value="1"/>
</dbReference>
<dbReference type="Proteomes" id="UP000077603">
    <property type="component" value="Chromosome"/>
</dbReference>
<dbReference type="InterPro" id="IPR036286">
    <property type="entry name" value="LexA/Signal_pep-like_sf"/>
</dbReference>
<dbReference type="STRING" id="588932.DA69_04625"/>
<evidence type="ECO:0000313" key="3">
    <source>
        <dbReference type="Proteomes" id="UP000077603"/>
    </source>
</evidence>
<evidence type="ECO:0000259" key="1">
    <source>
        <dbReference type="Pfam" id="PF10502"/>
    </source>
</evidence>
<dbReference type="GO" id="GO:0006465">
    <property type="term" value="P:signal peptide processing"/>
    <property type="evidence" value="ECO:0007669"/>
    <property type="project" value="InterPro"/>
</dbReference>
<evidence type="ECO:0000313" key="2">
    <source>
        <dbReference type="EMBL" id="ANF55868.1"/>
    </source>
</evidence>
<dbReference type="Pfam" id="PF10502">
    <property type="entry name" value="Peptidase_S26"/>
    <property type="match status" value="1"/>
</dbReference>
<keyword evidence="3" id="KW-1185">Reference proteome</keyword>
<proteinExistence type="predicted"/>
<dbReference type="Gene3D" id="2.10.109.10">
    <property type="entry name" value="Umud Fragment, subunit A"/>
    <property type="match status" value="1"/>
</dbReference>
<feature type="domain" description="Peptidase S26" evidence="1">
    <location>
        <begin position="3"/>
        <end position="83"/>
    </location>
</feature>
<dbReference type="InterPro" id="IPR019533">
    <property type="entry name" value="Peptidase_S26"/>
</dbReference>
<dbReference type="eggNOG" id="COG4959">
    <property type="taxonomic scope" value="Bacteria"/>
</dbReference>
<gene>
    <name evidence="2" type="ORF">DA69_04625</name>
</gene>
<accession>A0A172Y9G6</accession>
<protein>
    <submittedName>
        <fullName evidence="2">Peptidase S26 family protein</fullName>
    </submittedName>
</protein>
<reference evidence="2 3" key="1">
    <citation type="journal article" date="2014" name="Genome Announc.">
        <title>Genome Sequence of a Promising Hydrogen-Producing Facultative Anaerobic Bacterium, Brevundimonas naejangsanensis Strain B1.</title>
        <authorList>
            <person name="Su H."/>
            <person name="Zhang T."/>
            <person name="Bao M."/>
            <person name="Jiang Y."/>
            <person name="Wang Y."/>
            <person name="Tan T."/>
        </authorList>
    </citation>
    <scope>NUCLEOTIDE SEQUENCE [LARGE SCALE GENOMIC DNA]</scope>
    <source>
        <strain evidence="2 3">B1</strain>
    </source>
</reference>
<organism evidence="2 3">
    <name type="scientific">Brevundimonas naejangsanensis</name>
    <dbReference type="NCBI Taxonomy" id="588932"/>
    <lineage>
        <taxon>Bacteria</taxon>
        <taxon>Pseudomonadati</taxon>
        <taxon>Pseudomonadota</taxon>
        <taxon>Alphaproteobacteria</taxon>
        <taxon>Caulobacterales</taxon>
        <taxon>Caulobacteraceae</taxon>
        <taxon>Brevundimonas</taxon>
    </lineage>
</organism>
<dbReference type="EMBL" id="CP015614">
    <property type="protein sequence ID" value="ANF55868.1"/>
    <property type="molecule type" value="Genomic_DNA"/>
</dbReference>
<dbReference type="AlphaFoldDB" id="A0A172Y9G6"/>
<sequence length="88" mass="9939">MLLLKRVAAVEGDAICDEGGTVRTPGRQVLRLDRDRQGAVLPAWSECRLLERDELFLLGDTLESFDSRYFGPVRKGEAKGVYQEVLTW</sequence>
<dbReference type="GO" id="GO:0004252">
    <property type="term" value="F:serine-type endopeptidase activity"/>
    <property type="evidence" value="ECO:0007669"/>
    <property type="project" value="InterPro"/>
</dbReference>
<name>A0A172Y9G6_9CAUL</name>
<dbReference type="KEGG" id="bne:DA69_04625"/>